<evidence type="ECO:0000313" key="7">
    <source>
        <dbReference type="WBParaSite" id="PDA_v2.g20197.t1"/>
    </source>
</evidence>
<evidence type="ECO:0000256" key="3">
    <source>
        <dbReference type="ARBA" id="ARBA00022833"/>
    </source>
</evidence>
<dbReference type="Pfam" id="PF13445">
    <property type="entry name" value="zf-RING_UBOX"/>
    <property type="match status" value="1"/>
</dbReference>
<sequence>MSSLALNPKCDICYDIYDQELARAFTAPCGHSICAQCEFRLRISCIKRLILPQCWICMKAFDGPLYRTFALESSVPRFEKQRFQNPYMSNEEILQELISNPEFYLDISIQFYEPRNETPESVWDDMDFSPAYRPNVLSPFESITASMPSYSSSPSIVEEQIQEGNVYARDQSIDHRQVVQRQPSMVPVVPRRKNLKGANQTNFF</sequence>
<dbReference type="InterPro" id="IPR001841">
    <property type="entry name" value="Znf_RING"/>
</dbReference>
<evidence type="ECO:0000256" key="4">
    <source>
        <dbReference type="PROSITE-ProRule" id="PRU00175"/>
    </source>
</evidence>
<protein>
    <submittedName>
        <fullName evidence="7">RING-type domain-containing protein</fullName>
    </submittedName>
</protein>
<accession>A0A914PNU0</accession>
<name>A0A914PNU0_9BILA</name>
<dbReference type="WBParaSite" id="PDA_v2.g20197.t1">
    <property type="protein sequence ID" value="PDA_v2.g20197.t1"/>
    <property type="gene ID" value="PDA_v2.g20197"/>
</dbReference>
<dbReference type="SUPFAM" id="SSF57850">
    <property type="entry name" value="RING/U-box"/>
    <property type="match status" value="1"/>
</dbReference>
<dbReference type="Gene3D" id="3.30.40.10">
    <property type="entry name" value="Zinc/RING finger domain, C3HC4 (zinc finger)"/>
    <property type="match status" value="1"/>
</dbReference>
<proteinExistence type="predicted"/>
<dbReference type="AlphaFoldDB" id="A0A914PNU0"/>
<feature type="domain" description="RING-type" evidence="5">
    <location>
        <begin position="10"/>
        <end position="45"/>
    </location>
</feature>
<keyword evidence="1" id="KW-0479">Metal-binding</keyword>
<evidence type="ECO:0000256" key="1">
    <source>
        <dbReference type="ARBA" id="ARBA00022723"/>
    </source>
</evidence>
<keyword evidence="2 4" id="KW-0863">Zinc-finger</keyword>
<dbReference type="Proteomes" id="UP000887578">
    <property type="component" value="Unplaced"/>
</dbReference>
<evidence type="ECO:0000256" key="2">
    <source>
        <dbReference type="ARBA" id="ARBA00022771"/>
    </source>
</evidence>
<reference evidence="7" key="1">
    <citation type="submission" date="2022-11" db="UniProtKB">
        <authorList>
            <consortium name="WormBaseParasite"/>
        </authorList>
    </citation>
    <scope>IDENTIFICATION</scope>
</reference>
<evidence type="ECO:0000313" key="6">
    <source>
        <dbReference type="Proteomes" id="UP000887578"/>
    </source>
</evidence>
<dbReference type="PROSITE" id="PS50089">
    <property type="entry name" value="ZF_RING_2"/>
    <property type="match status" value="1"/>
</dbReference>
<dbReference type="InterPro" id="IPR013083">
    <property type="entry name" value="Znf_RING/FYVE/PHD"/>
</dbReference>
<evidence type="ECO:0000259" key="5">
    <source>
        <dbReference type="PROSITE" id="PS50089"/>
    </source>
</evidence>
<dbReference type="GO" id="GO:0008270">
    <property type="term" value="F:zinc ion binding"/>
    <property type="evidence" value="ECO:0007669"/>
    <property type="project" value="UniProtKB-KW"/>
</dbReference>
<organism evidence="6 7">
    <name type="scientific">Panagrolaimus davidi</name>
    <dbReference type="NCBI Taxonomy" id="227884"/>
    <lineage>
        <taxon>Eukaryota</taxon>
        <taxon>Metazoa</taxon>
        <taxon>Ecdysozoa</taxon>
        <taxon>Nematoda</taxon>
        <taxon>Chromadorea</taxon>
        <taxon>Rhabditida</taxon>
        <taxon>Tylenchina</taxon>
        <taxon>Panagrolaimomorpha</taxon>
        <taxon>Panagrolaimoidea</taxon>
        <taxon>Panagrolaimidae</taxon>
        <taxon>Panagrolaimus</taxon>
    </lineage>
</organism>
<keyword evidence="3" id="KW-0862">Zinc</keyword>
<dbReference type="InterPro" id="IPR027370">
    <property type="entry name" value="Znf-RING_euk"/>
</dbReference>
<keyword evidence="6" id="KW-1185">Reference proteome</keyword>